<organism evidence="1 2">
    <name type="scientific">Hebeloma cylindrosporum</name>
    <dbReference type="NCBI Taxonomy" id="76867"/>
    <lineage>
        <taxon>Eukaryota</taxon>
        <taxon>Fungi</taxon>
        <taxon>Dikarya</taxon>
        <taxon>Basidiomycota</taxon>
        <taxon>Agaricomycotina</taxon>
        <taxon>Agaricomycetes</taxon>
        <taxon>Agaricomycetidae</taxon>
        <taxon>Agaricales</taxon>
        <taxon>Agaricineae</taxon>
        <taxon>Hymenogastraceae</taxon>
        <taxon>Hebeloma</taxon>
    </lineage>
</organism>
<dbReference type="Proteomes" id="UP000053424">
    <property type="component" value="Unassembled WGS sequence"/>
</dbReference>
<sequence>MFPPYGKYLERPGERPSGTLVLSVINPHALVVTVKGDCIHLNFVSFLEQVHE</sequence>
<reference evidence="2" key="2">
    <citation type="submission" date="2015-01" db="EMBL/GenBank/DDBJ databases">
        <title>Evolutionary Origins and Diversification of the Mycorrhizal Mutualists.</title>
        <authorList>
            <consortium name="DOE Joint Genome Institute"/>
            <consortium name="Mycorrhizal Genomics Consortium"/>
            <person name="Kohler A."/>
            <person name="Kuo A."/>
            <person name="Nagy L.G."/>
            <person name="Floudas D."/>
            <person name="Copeland A."/>
            <person name="Barry K.W."/>
            <person name="Cichocki N."/>
            <person name="Veneault-Fourrey C."/>
            <person name="LaButti K."/>
            <person name="Lindquist E.A."/>
            <person name="Lipzen A."/>
            <person name="Lundell T."/>
            <person name="Morin E."/>
            <person name="Murat C."/>
            <person name="Riley R."/>
            <person name="Ohm R."/>
            <person name="Sun H."/>
            <person name="Tunlid A."/>
            <person name="Henrissat B."/>
            <person name="Grigoriev I.V."/>
            <person name="Hibbett D.S."/>
            <person name="Martin F."/>
        </authorList>
    </citation>
    <scope>NUCLEOTIDE SEQUENCE [LARGE SCALE GENOMIC DNA]</scope>
    <source>
        <strain evidence="2">h7</strain>
    </source>
</reference>
<reference evidence="1 2" key="1">
    <citation type="submission" date="2014-04" db="EMBL/GenBank/DDBJ databases">
        <authorList>
            <consortium name="DOE Joint Genome Institute"/>
            <person name="Kuo A."/>
            <person name="Gay G."/>
            <person name="Dore J."/>
            <person name="Kohler A."/>
            <person name="Nagy L.G."/>
            <person name="Floudas D."/>
            <person name="Copeland A."/>
            <person name="Barry K.W."/>
            <person name="Cichocki N."/>
            <person name="Veneault-Fourrey C."/>
            <person name="LaButti K."/>
            <person name="Lindquist E.A."/>
            <person name="Lipzen A."/>
            <person name="Lundell T."/>
            <person name="Morin E."/>
            <person name="Murat C."/>
            <person name="Sun H."/>
            <person name="Tunlid A."/>
            <person name="Henrissat B."/>
            <person name="Grigoriev I.V."/>
            <person name="Hibbett D.S."/>
            <person name="Martin F."/>
            <person name="Nordberg H.P."/>
            <person name="Cantor M.N."/>
            <person name="Hua S.X."/>
        </authorList>
    </citation>
    <scope>NUCLEOTIDE SEQUENCE [LARGE SCALE GENOMIC DNA]</scope>
    <source>
        <strain evidence="2">h7</strain>
    </source>
</reference>
<evidence type="ECO:0000313" key="2">
    <source>
        <dbReference type="Proteomes" id="UP000053424"/>
    </source>
</evidence>
<evidence type="ECO:0000313" key="1">
    <source>
        <dbReference type="EMBL" id="KIM40507.1"/>
    </source>
</evidence>
<keyword evidence="2" id="KW-1185">Reference proteome</keyword>
<dbReference type="HOGENOM" id="CLU_3087462_0_0_1"/>
<accession>A0A0C2YHD6</accession>
<name>A0A0C2YHD6_HEBCY</name>
<dbReference type="EMBL" id="KN831782">
    <property type="protein sequence ID" value="KIM40507.1"/>
    <property type="molecule type" value="Genomic_DNA"/>
</dbReference>
<protein>
    <submittedName>
        <fullName evidence="1">Uncharacterized protein</fullName>
    </submittedName>
</protein>
<proteinExistence type="predicted"/>
<dbReference type="AlphaFoldDB" id="A0A0C2YHD6"/>
<gene>
    <name evidence="1" type="ORF">M413DRAFT_162944</name>
</gene>